<reference evidence="11 12" key="1">
    <citation type="submission" date="2019-07" db="EMBL/GenBank/DDBJ databases">
        <title>The pathways for chlorine oxyanion respiration interact through the shared metabolite chlorate.</title>
        <authorList>
            <person name="Barnum T.P."/>
            <person name="Cheng Y."/>
            <person name="Hill K.A."/>
            <person name="Lucas L.N."/>
            <person name="Carlson H.K."/>
            <person name="Coates J.D."/>
        </authorList>
    </citation>
    <scope>NUCLEOTIDE SEQUENCE [LARGE SCALE GENOMIC DNA]</scope>
    <source>
        <strain evidence="11 12">SFB-3</strain>
    </source>
</reference>
<keyword evidence="3" id="KW-0677">Repeat</keyword>
<dbReference type="GO" id="GO:0051082">
    <property type="term" value="F:unfolded protein binding"/>
    <property type="evidence" value="ECO:0007669"/>
    <property type="project" value="InterPro"/>
</dbReference>
<dbReference type="InterPro" id="IPR001305">
    <property type="entry name" value="HSP_DnaJ_Cys-rich_dom"/>
</dbReference>
<dbReference type="PROSITE" id="PS50076">
    <property type="entry name" value="DNAJ_2"/>
    <property type="match status" value="1"/>
</dbReference>
<evidence type="ECO:0000256" key="8">
    <source>
        <dbReference type="SAM" id="MobiDB-lite"/>
    </source>
</evidence>
<dbReference type="GO" id="GO:0008270">
    <property type="term" value="F:zinc ion binding"/>
    <property type="evidence" value="ECO:0007669"/>
    <property type="project" value="UniProtKB-KW"/>
</dbReference>
<keyword evidence="4 7" id="KW-0863">Zinc-finger</keyword>
<dbReference type="EMBL" id="VMNK01000002">
    <property type="protein sequence ID" value="TVO59444.1"/>
    <property type="molecule type" value="Genomic_DNA"/>
</dbReference>
<evidence type="ECO:0000313" key="11">
    <source>
        <dbReference type="EMBL" id="TVO59444.1"/>
    </source>
</evidence>
<dbReference type="InterPro" id="IPR001623">
    <property type="entry name" value="DnaJ_domain"/>
</dbReference>
<name>A0A557R2S5_9RHOO</name>
<proteinExistence type="predicted"/>
<dbReference type="CDD" id="cd10747">
    <property type="entry name" value="DnaJ_C"/>
    <property type="match status" value="1"/>
</dbReference>
<dbReference type="Proteomes" id="UP000319502">
    <property type="component" value="Unassembled WGS sequence"/>
</dbReference>
<dbReference type="SMART" id="SM00271">
    <property type="entry name" value="DnaJ"/>
    <property type="match status" value="1"/>
</dbReference>
<dbReference type="AlphaFoldDB" id="A0A557R2S5"/>
<dbReference type="InterPro" id="IPR036869">
    <property type="entry name" value="J_dom_sf"/>
</dbReference>
<keyword evidence="12" id="KW-1185">Reference proteome</keyword>
<dbReference type="GO" id="GO:0031072">
    <property type="term" value="F:heat shock protein binding"/>
    <property type="evidence" value="ECO:0007669"/>
    <property type="project" value="InterPro"/>
</dbReference>
<comment type="caution">
    <text evidence="11">The sequence shown here is derived from an EMBL/GenBank/DDBJ whole genome shotgun (WGS) entry which is preliminary data.</text>
</comment>
<dbReference type="PANTHER" id="PTHR43096:SF10">
    <property type="entry name" value="CHAPERONE PROTEIN DNAJ A6, CHLOROPLASTIC"/>
    <property type="match status" value="1"/>
</dbReference>
<dbReference type="PANTHER" id="PTHR43096">
    <property type="entry name" value="DNAJ HOMOLOG 1, MITOCHONDRIAL-RELATED"/>
    <property type="match status" value="1"/>
</dbReference>
<keyword evidence="1" id="KW-0235">DNA replication</keyword>
<dbReference type="GO" id="GO:0005737">
    <property type="term" value="C:cytoplasm"/>
    <property type="evidence" value="ECO:0007669"/>
    <property type="project" value="TreeGrafter"/>
</dbReference>
<dbReference type="Gene3D" id="2.60.260.20">
    <property type="entry name" value="Urease metallochaperone UreE, N-terminal domain"/>
    <property type="match status" value="2"/>
</dbReference>
<evidence type="ECO:0000256" key="4">
    <source>
        <dbReference type="ARBA" id="ARBA00022771"/>
    </source>
</evidence>
<dbReference type="Gene3D" id="2.10.230.10">
    <property type="entry name" value="Heat shock protein DnaJ, cysteine-rich domain"/>
    <property type="match status" value="1"/>
</dbReference>
<evidence type="ECO:0000256" key="2">
    <source>
        <dbReference type="ARBA" id="ARBA00022723"/>
    </source>
</evidence>
<dbReference type="InterPro" id="IPR008971">
    <property type="entry name" value="HSP40/DnaJ_pept-bd"/>
</dbReference>
<evidence type="ECO:0000256" key="1">
    <source>
        <dbReference type="ARBA" id="ARBA00022705"/>
    </source>
</evidence>
<dbReference type="CDD" id="cd10719">
    <property type="entry name" value="DnaJ_zf"/>
    <property type="match status" value="1"/>
</dbReference>
<keyword evidence="5 7" id="KW-0862">Zinc</keyword>
<dbReference type="SUPFAM" id="SSF49493">
    <property type="entry name" value="HSP40/DnaJ peptide-binding domain"/>
    <property type="match status" value="2"/>
</dbReference>
<dbReference type="SUPFAM" id="SSF57938">
    <property type="entry name" value="DnaJ/Hsp40 cysteine-rich domain"/>
    <property type="match status" value="1"/>
</dbReference>
<accession>A0A557R2S5</accession>
<organism evidence="11 12">
    <name type="scientific">Denitromonas halophila</name>
    <dbReference type="NCBI Taxonomy" id="1629404"/>
    <lineage>
        <taxon>Bacteria</taxon>
        <taxon>Pseudomonadati</taxon>
        <taxon>Pseudomonadota</taxon>
        <taxon>Betaproteobacteria</taxon>
        <taxon>Rhodocyclales</taxon>
        <taxon>Zoogloeaceae</taxon>
        <taxon>Denitromonas</taxon>
    </lineage>
</organism>
<dbReference type="GO" id="GO:0042026">
    <property type="term" value="P:protein refolding"/>
    <property type="evidence" value="ECO:0007669"/>
    <property type="project" value="TreeGrafter"/>
</dbReference>
<evidence type="ECO:0000256" key="6">
    <source>
        <dbReference type="ARBA" id="ARBA00023016"/>
    </source>
</evidence>
<evidence type="ECO:0000313" key="12">
    <source>
        <dbReference type="Proteomes" id="UP000319502"/>
    </source>
</evidence>
<dbReference type="PRINTS" id="PR00625">
    <property type="entry name" value="JDOMAIN"/>
</dbReference>
<dbReference type="Gene3D" id="1.10.287.110">
    <property type="entry name" value="DnaJ domain"/>
    <property type="match status" value="1"/>
</dbReference>
<dbReference type="GO" id="GO:0006260">
    <property type="term" value="P:DNA replication"/>
    <property type="evidence" value="ECO:0007669"/>
    <property type="project" value="UniProtKB-KW"/>
</dbReference>
<evidence type="ECO:0000259" key="9">
    <source>
        <dbReference type="PROSITE" id="PS50076"/>
    </source>
</evidence>
<dbReference type="RefSeq" id="WP_144307953.1">
    <property type="nucleotide sequence ID" value="NZ_VMNK01000002.1"/>
</dbReference>
<feature type="domain" description="CR-type" evidence="10">
    <location>
        <begin position="99"/>
        <end position="173"/>
    </location>
</feature>
<feature type="zinc finger region" description="CR-type" evidence="7">
    <location>
        <begin position="99"/>
        <end position="173"/>
    </location>
</feature>
<evidence type="ECO:0000256" key="5">
    <source>
        <dbReference type="ARBA" id="ARBA00022833"/>
    </source>
</evidence>
<dbReference type="OrthoDB" id="9779889at2"/>
<dbReference type="InterPro" id="IPR036410">
    <property type="entry name" value="HSP_DnaJ_Cys-rich_dom_sf"/>
</dbReference>
<gene>
    <name evidence="11" type="ORF">FHP91_01650</name>
</gene>
<evidence type="ECO:0000259" key="10">
    <source>
        <dbReference type="PROSITE" id="PS51188"/>
    </source>
</evidence>
<sequence length="346" mass="36873">MSPASRADAFAVLDLAPGALPAEIKRAFRRLAMQWHPDRNNGHGAAERFRQIKAAHDYLVRGSDEDDEVTPAADAESAPVRGPDQHETLWLDIEEAIFGGVHVLELERPETCGECAGTGRVTLASSRMCSCCRGSGRVRSKTGLDHCDACGGRGYSAEATCDTCAGSGETRSGRKVRVTVPAGMWPGRRLRLAGKAAAVGDLPPGDLLLQSQLRLHGLFSLRGDALEVTVPVPLFDLLAGSAVAVPVPGGETEMVSVTAGTASETRHTLVGHGLPLRSGGRGDLSVLLQPVLPEKLGKTDLDALRVLQATLAGRESRLYPDLTAWRAQWLRAEPKKGGRKSRKTRS</sequence>
<dbReference type="InterPro" id="IPR002939">
    <property type="entry name" value="DnaJ_C"/>
</dbReference>
<evidence type="ECO:0000256" key="7">
    <source>
        <dbReference type="PROSITE-ProRule" id="PRU00546"/>
    </source>
</evidence>
<evidence type="ECO:0000256" key="3">
    <source>
        <dbReference type="ARBA" id="ARBA00022737"/>
    </source>
</evidence>
<dbReference type="CDD" id="cd06257">
    <property type="entry name" value="DnaJ"/>
    <property type="match status" value="1"/>
</dbReference>
<dbReference type="PROSITE" id="PS51188">
    <property type="entry name" value="ZF_CR"/>
    <property type="match status" value="1"/>
</dbReference>
<feature type="domain" description="J" evidence="9">
    <location>
        <begin position="8"/>
        <end position="70"/>
    </location>
</feature>
<dbReference type="SUPFAM" id="SSF46565">
    <property type="entry name" value="Chaperone J-domain"/>
    <property type="match status" value="1"/>
</dbReference>
<protein>
    <submittedName>
        <fullName evidence="11">J domain-containing protein</fullName>
    </submittedName>
</protein>
<keyword evidence="2 7" id="KW-0479">Metal-binding</keyword>
<keyword evidence="6" id="KW-0346">Stress response</keyword>
<dbReference type="Pfam" id="PF01556">
    <property type="entry name" value="DnaJ_C"/>
    <property type="match status" value="1"/>
</dbReference>
<dbReference type="Pfam" id="PF00226">
    <property type="entry name" value="DnaJ"/>
    <property type="match status" value="1"/>
</dbReference>
<feature type="region of interest" description="Disordered" evidence="8">
    <location>
        <begin position="63"/>
        <end position="83"/>
    </location>
</feature>